<dbReference type="InterPro" id="IPR013507">
    <property type="entry name" value="DNA_mismatch_S5_2-like"/>
</dbReference>
<dbReference type="Proteomes" id="UP000823611">
    <property type="component" value="Unassembled WGS sequence"/>
</dbReference>
<evidence type="ECO:0000256" key="4">
    <source>
        <dbReference type="HAMAP-Rule" id="MF_00149"/>
    </source>
</evidence>
<dbReference type="InterPro" id="IPR036890">
    <property type="entry name" value="HATPase_C_sf"/>
</dbReference>
<dbReference type="GO" id="GO:0030983">
    <property type="term" value="F:mismatched DNA binding"/>
    <property type="evidence" value="ECO:0007669"/>
    <property type="project" value="InterPro"/>
</dbReference>
<dbReference type="Pfam" id="PF01119">
    <property type="entry name" value="DNA_mis_repair"/>
    <property type="match status" value="1"/>
</dbReference>
<dbReference type="InterPro" id="IPR014762">
    <property type="entry name" value="DNA_mismatch_repair_CS"/>
</dbReference>
<dbReference type="GO" id="GO:0006298">
    <property type="term" value="P:mismatch repair"/>
    <property type="evidence" value="ECO:0007669"/>
    <property type="project" value="UniProtKB-UniRule"/>
</dbReference>
<protein>
    <recommendedName>
        <fullName evidence="4">DNA mismatch repair protein MutL</fullName>
    </recommendedName>
</protein>
<comment type="caution">
    <text evidence="7">The sequence shown here is derived from an EMBL/GenBank/DDBJ whole genome shotgun (WGS) entry which is preliminary data.</text>
</comment>
<reference evidence="7" key="2">
    <citation type="journal article" date="2021" name="PeerJ">
        <title>Extensive microbial diversity within the chicken gut microbiome revealed by metagenomics and culture.</title>
        <authorList>
            <person name="Gilroy R."/>
            <person name="Ravi A."/>
            <person name="Getino M."/>
            <person name="Pursley I."/>
            <person name="Horton D.L."/>
            <person name="Alikhan N.F."/>
            <person name="Baker D."/>
            <person name="Gharbi K."/>
            <person name="Hall N."/>
            <person name="Watson M."/>
            <person name="Adriaenssens E.M."/>
            <person name="Foster-Nyarko E."/>
            <person name="Jarju S."/>
            <person name="Secka A."/>
            <person name="Antonio M."/>
            <person name="Oren A."/>
            <person name="Chaudhuri R.R."/>
            <person name="La Ragione R."/>
            <person name="Hildebrand F."/>
            <person name="Pallen M.J."/>
        </authorList>
    </citation>
    <scope>NUCLEOTIDE SEQUENCE</scope>
    <source>
        <strain evidence="7">F6-4510</strain>
    </source>
</reference>
<proteinExistence type="inferred from homology"/>
<dbReference type="SMART" id="SM00853">
    <property type="entry name" value="MutL_C"/>
    <property type="match status" value="1"/>
</dbReference>
<dbReference type="Gene3D" id="3.30.565.10">
    <property type="entry name" value="Histidine kinase-like ATPase, C-terminal domain"/>
    <property type="match status" value="1"/>
</dbReference>
<keyword evidence="3 4" id="KW-0234">DNA repair</keyword>
<reference evidence="7" key="1">
    <citation type="submission" date="2020-10" db="EMBL/GenBank/DDBJ databases">
        <authorList>
            <person name="Gilroy R."/>
        </authorList>
    </citation>
    <scope>NUCLEOTIDE SEQUENCE</scope>
    <source>
        <strain evidence="7">F6-4510</strain>
    </source>
</reference>
<dbReference type="Gene3D" id="3.30.1370.100">
    <property type="entry name" value="MutL, C-terminal domain, regulatory subdomain"/>
    <property type="match status" value="1"/>
</dbReference>
<keyword evidence="7" id="KW-0540">Nuclease</keyword>
<keyword evidence="7" id="KW-0255">Endonuclease</keyword>
<dbReference type="FunFam" id="3.30.565.10:FF:000003">
    <property type="entry name" value="DNA mismatch repair endonuclease MutL"/>
    <property type="match status" value="1"/>
</dbReference>
<sequence length="651" mass="74093">MGKIRLLDTKTINKIAAGEVVERPSSVVKELVENSIDAGATAITIGIKNGGTTFIRVTDNGKGIEKDDIKTAFISHATSKIQDIDDLESIFSLGFRGEALASIASVSQVEMITKTCDEDEGYKITINGGEIESFQSYGCKEGTSICVSNLFYNIPARRKFLKKPSTESGYISDIVNKMALGHPEISFKFINNDTVILHTSGNNDLKEVVFNIYGKDTYKKMLDIESSFEDYSISGLIGKPELSRANRNYENLFINGRFIKSDIVSNAVEDAYKTRLLVGKFPVYVINMSIPPSSVDVNVHPTKLEVRFDDEDKIYDFVYKSVIDILKEQVLIPEVSIIKEDKNTEIPIFDEFKKEEYSQNSIFEDIKSNYIQESKKEHLKDKNLFSSSINPLKSDEDIFFKGSINNNQEKPKSKIDMLLNKNNNSLKLNEAKDEYKSYNKAPKDIYEDYSEKNIYKPFFDNYKIIGQVFNTYWIIEQEGSIFYIDQHAAHERILFEEFLNKFKSQSVVAQKLIVPEILNVSEAEKSILDDNKELLESFGFETELIDRNVIAIKTVPYIFNSPQNPKYFSDILDILSDSDIKNIYDTKILSVATCACKAAVKANDKLSFQEAHSMIKKLLTLENPFTCPHGRPTIIEIKQYELEKLFKRIQN</sequence>
<evidence type="ECO:0000256" key="2">
    <source>
        <dbReference type="ARBA" id="ARBA00022763"/>
    </source>
</evidence>
<evidence type="ECO:0000259" key="6">
    <source>
        <dbReference type="SMART" id="SM01340"/>
    </source>
</evidence>
<comment type="function">
    <text evidence="4">This protein is involved in the repair of mismatches in DNA. It is required for dam-dependent methyl-directed DNA mismatch repair. May act as a 'molecular matchmaker', a protein that promotes the formation of a stable complex between two or more DNA-binding proteins in an ATP-dependent manner without itself being part of a final effector complex.</text>
</comment>
<dbReference type="InterPro" id="IPR020568">
    <property type="entry name" value="Ribosomal_Su5_D2-typ_SF"/>
</dbReference>
<dbReference type="InterPro" id="IPR014790">
    <property type="entry name" value="MutL_C"/>
</dbReference>
<dbReference type="SUPFAM" id="SSF118116">
    <property type="entry name" value="DNA mismatch repair protein MutL"/>
    <property type="match status" value="1"/>
</dbReference>
<feature type="domain" description="MutL C-terminal dimerisation" evidence="5">
    <location>
        <begin position="464"/>
        <end position="606"/>
    </location>
</feature>
<keyword evidence="7" id="KW-0378">Hydrolase</keyword>
<dbReference type="HAMAP" id="MF_00149">
    <property type="entry name" value="DNA_mis_repair"/>
    <property type="match status" value="1"/>
</dbReference>
<dbReference type="EMBL" id="JADIMX010000024">
    <property type="protein sequence ID" value="MBO8433899.1"/>
    <property type="molecule type" value="Genomic_DNA"/>
</dbReference>
<dbReference type="GO" id="GO:0032300">
    <property type="term" value="C:mismatch repair complex"/>
    <property type="evidence" value="ECO:0007669"/>
    <property type="project" value="InterPro"/>
</dbReference>
<dbReference type="Pfam" id="PF08676">
    <property type="entry name" value="MutL_C"/>
    <property type="match status" value="1"/>
</dbReference>
<evidence type="ECO:0000256" key="1">
    <source>
        <dbReference type="ARBA" id="ARBA00006082"/>
    </source>
</evidence>
<dbReference type="InterPro" id="IPR037198">
    <property type="entry name" value="MutL_C_sf"/>
</dbReference>
<dbReference type="GO" id="GO:0140664">
    <property type="term" value="F:ATP-dependent DNA damage sensor activity"/>
    <property type="evidence" value="ECO:0007669"/>
    <property type="project" value="InterPro"/>
</dbReference>
<dbReference type="Gene3D" id="3.30.230.10">
    <property type="match status" value="1"/>
</dbReference>
<evidence type="ECO:0000256" key="3">
    <source>
        <dbReference type="ARBA" id="ARBA00023204"/>
    </source>
</evidence>
<dbReference type="PANTHER" id="PTHR10073:SF12">
    <property type="entry name" value="DNA MISMATCH REPAIR PROTEIN MLH1"/>
    <property type="match status" value="1"/>
</dbReference>
<dbReference type="SMART" id="SM01340">
    <property type="entry name" value="DNA_mis_repair"/>
    <property type="match status" value="1"/>
</dbReference>
<comment type="similarity">
    <text evidence="1 4">Belongs to the DNA mismatch repair MutL/HexB family.</text>
</comment>
<accession>A0A9D9DTY3</accession>
<name>A0A9D9DTY3_9FIRM</name>
<dbReference type="CDD" id="cd16926">
    <property type="entry name" value="HATPase_MutL-MLH-PMS-like"/>
    <property type="match status" value="1"/>
</dbReference>
<dbReference type="InterPro" id="IPR020667">
    <property type="entry name" value="DNA_mismatch_repair_MutL"/>
</dbReference>
<organism evidence="7 8">
    <name type="scientific">Candidatus Fimicola merdigallinarum</name>
    <dbReference type="NCBI Taxonomy" id="2840819"/>
    <lineage>
        <taxon>Bacteria</taxon>
        <taxon>Bacillati</taxon>
        <taxon>Bacillota</taxon>
        <taxon>Clostridia</taxon>
        <taxon>Lachnospirales</taxon>
        <taxon>Lachnospiraceae</taxon>
        <taxon>Lachnospiraceae incertae sedis</taxon>
        <taxon>Candidatus Fimicola</taxon>
    </lineage>
</organism>
<evidence type="ECO:0000313" key="7">
    <source>
        <dbReference type="EMBL" id="MBO8433899.1"/>
    </source>
</evidence>
<dbReference type="InterPro" id="IPR042120">
    <property type="entry name" value="MutL_C_dimsub"/>
</dbReference>
<dbReference type="InterPro" id="IPR038973">
    <property type="entry name" value="MutL/Mlh/Pms-like"/>
</dbReference>
<dbReference type="SUPFAM" id="SSF55874">
    <property type="entry name" value="ATPase domain of HSP90 chaperone/DNA topoisomerase II/histidine kinase"/>
    <property type="match status" value="1"/>
</dbReference>
<evidence type="ECO:0000313" key="8">
    <source>
        <dbReference type="Proteomes" id="UP000823611"/>
    </source>
</evidence>
<dbReference type="InterPro" id="IPR014721">
    <property type="entry name" value="Ribsml_uS5_D2-typ_fold_subgr"/>
</dbReference>
<dbReference type="GO" id="GO:0004519">
    <property type="term" value="F:endonuclease activity"/>
    <property type="evidence" value="ECO:0007669"/>
    <property type="project" value="UniProtKB-KW"/>
</dbReference>
<dbReference type="AlphaFoldDB" id="A0A9D9DTY3"/>
<dbReference type="InterPro" id="IPR042121">
    <property type="entry name" value="MutL_C_regsub"/>
</dbReference>
<gene>
    <name evidence="4 7" type="primary">mutL</name>
    <name evidence="7" type="ORF">IAC55_01075</name>
</gene>
<feature type="domain" description="DNA mismatch repair protein S5" evidence="6">
    <location>
        <begin position="209"/>
        <end position="327"/>
    </location>
</feature>
<keyword evidence="2 4" id="KW-0227">DNA damage</keyword>
<dbReference type="Pfam" id="PF13589">
    <property type="entry name" value="HATPase_c_3"/>
    <property type="match status" value="1"/>
</dbReference>
<dbReference type="PROSITE" id="PS00058">
    <property type="entry name" value="DNA_MISMATCH_REPAIR_1"/>
    <property type="match status" value="1"/>
</dbReference>
<dbReference type="SUPFAM" id="SSF54211">
    <property type="entry name" value="Ribosomal protein S5 domain 2-like"/>
    <property type="match status" value="1"/>
</dbReference>
<dbReference type="GO" id="GO:0005524">
    <property type="term" value="F:ATP binding"/>
    <property type="evidence" value="ECO:0007669"/>
    <property type="project" value="InterPro"/>
</dbReference>
<dbReference type="NCBIfam" id="TIGR00585">
    <property type="entry name" value="mutl"/>
    <property type="match status" value="1"/>
</dbReference>
<evidence type="ECO:0000259" key="5">
    <source>
        <dbReference type="SMART" id="SM00853"/>
    </source>
</evidence>
<dbReference type="Gene3D" id="3.30.1540.20">
    <property type="entry name" value="MutL, C-terminal domain, dimerisation subdomain"/>
    <property type="match status" value="1"/>
</dbReference>
<dbReference type="GO" id="GO:0016887">
    <property type="term" value="F:ATP hydrolysis activity"/>
    <property type="evidence" value="ECO:0007669"/>
    <property type="project" value="InterPro"/>
</dbReference>
<dbReference type="PANTHER" id="PTHR10073">
    <property type="entry name" value="DNA MISMATCH REPAIR PROTEIN MLH, PMS, MUTL"/>
    <property type="match status" value="1"/>
</dbReference>
<dbReference type="CDD" id="cd00782">
    <property type="entry name" value="MutL_Trans"/>
    <property type="match status" value="1"/>
</dbReference>
<dbReference type="InterPro" id="IPR002099">
    <property type="entry name" value="MutL/Mlh/PMS"/>
</dbReference>